<dbReference type="PANTHER" id="PTHR21485:SF6">
    <property type="entry name" value="N-ACYLNEURAMINATE CYTIDYLYLTRANSFERASE-RELATED"/>
    <property type="match status" value="1"/>
</dbReference>
<protein>
    <recommendedName>
        <fullName evidence="3">Cytidylyltransferase</fullName>
    </recommendedName>
</protein>
<name>A0A1G2LAM8_9BACT</name>
<dbReference type="GO" id="GO:0008781">
    <property type="term" value="F:N-acylneuraminate cytidylyltransferase activity"/>
    <property type="evidence" value="ECO:0007669"/>
    <property type="project" value="TreeGrafter"/>
</dbReference>
<dbReference type="Proteomes" id="UP000178977">
    <property type="component" value="Unassembled WGS sequence"/>
</dbReference>
<dbReference type="Pfam" id="PF02348">
    <property type="entry name" value="CTP_transf_3"/>
    <property type="match status" value="1"/>
</dbReference>
<evidence type="ECO:0008006" key="3">
    <source>
        <dbReference type="Google" id="ProtNLM"/>
    </source>
</evidence>
<dbReference type="EMBL" id="MHQT01000036">
    <property type="protein sequence ID" value="OHA08685.1"/>
    <property type="molecule type" value="Genomic_DNA"/>
</dbReference>
<evidence type="ECO:0000313" key="2">
    <source>
        <dbReference type="Proteomes" id="UP000178977"/>
    </source>
</evidence>
<dbReference type="CDD" id="cd02513">
    <property type="entry name" value="CMP-NeuAc_Synthase"/>
    <property type="match status" value="1"/>
</dbReference>
<dbReference type="Gene3D" id="3.90.550.10">
    <property type="entry name" value="Spore Coat Polysaccharide Biosynthesis Protein SpsA, Chain A"/>
    <property type="match status" value="1"/>
</dbReference>
<dbReference type="SUPFAM" id="SSF53448">
    <property type="entry name" value="Nucleotide-diphospho-sugar transferases"/>
    <property type="match status" value="1"/>
</dbReference>
<evidence type="ECO:0000313" key="1">
    <source>
        <dbReference type="EMBL" id="OHA08685.1"/>
    </source>
</evidence>
<proteinExistence type="predicted"/>
<dbReference type="PANTHER" id="PTHR21485">
    <property type="entry name" value="HAD SUPERFAMILY MEMBERS CMAS AND KDSC"/>
    <property type="match status" value="1"/>
</dbReference>
<organism evidence="1 2">
    <name type="scientific">Candidatus Sungbacteria bacterium RIFCSPLOWO2_01_FULL_60_25</name>
    <dbReference type="NCBI Taxonomy" id="1802281"/>
    <lineage>
        <taxon>Bacteria</taxon>
        <taxon>Candidatus Sungiibacteriota</taxon>
    </lineage>
</organism>
<dbReference type="InterPro" id="IPR029044">
    <property type="entry name" value="Nucleotide-diphossugar_trans"/>
</dbReference>
<sequence>MYNGKKIIALIPARGGSKGVPRKNIRLLGGLPLIAYSIRSAQAAASIDRVIVSTDDAEIAAIARTYGAEVPFLRPVEFAQDLTPDYPVFAHCLAWLEWEEGYRPDIVVHLRPTGPLRTPAQIDRAVELLERHPEADSVRSVHEPDKTPHKMWRPEGEFMVPFLRDAGIAEHVNTPRQLLPKVYATNANIGIVRYRTLVEKRSVIGDTVLPLLITEPWIDIDTDFDFEIAEYLLARRRTNAGKTSGNEPNGRPKRRAP</sequence>
<comment type="caution">
    <text evidence="1">The sequence shown here is derived from an EMBL/GenBank/DDBJ whole genome shotgun (WGS) entry which is preliminary data.</text>
</comment>
<accession>A0A1G2LAM8</accession>
<dbReference type="STRING" id="1802281.A3A44_00710"/>
<dbReference type="InterPro" id="IPR003329">
    <property type="entry name" value="Cytidylyl_trans"/>
</dbReference>
<dbReference type="AlphaFoldDB" id="A0A1G2LAM8"/>
<dbReference type="InterPro" id="IPR050793">
    <property type="entry name" value="CMP-NeuNAc_synthase"/>
</dbReference>
<gene>
    <name evidence="1" type="ORF">A3A44_00710</name>
</gene>
<reference evidence="1 2" key="1">
    <citation type="journal article" date="2016" name="Nat. Commun.">
        <title>Thousands of microbial genomes shed light on interconnected biogeochemical processes in an aquifer system.</title>
        <authorList>
            <person name="Anantharaman K."/>
            <person name="Brown C.T."/>
            <person name="Hug L.A."/>
            <person name="Sharon I."/>
            <person name="Castelle C.J."/>
            <person name="Probst A.J."/>
            <person name="Thomas B.C."/>
            <person name="Singh A."/>
            <person name="Wilkins M.J."/>
            <person name="Karaoz U."/>
            <person name="Brodie E.L."/>
            <person name="Williams K.H."/>
            <person name="Hubbard S.S."/>
            <person name="Banfield J.F."/>
        </authorList>
    </citation>
    <scope>NUCLEOTIDE SEQUENCE [LARGE SCALE GENOMIC DNA]</scope>
</reference>